<dbReference type="Proteomes" id="UP000298030">
    <property type="component" value="Unassembled WGS sequence"/>
</dbReference>
<organism evidence="2 3">
    <name type="scientific">Coprinellus micaceus</name>
    <name type="common">Glistening ink-cap mushroom</name>
    <name type="synonym">Coprinus micaceus</name>
    <dbReference type="NCBI Taxonomy" id="71717"/>
    <lineage>
        <taxon>Eukaryota</taxon>
        <taxon>Fungi</taxon>
        <taxon>Dikarya</taxon>
        <taxon>Basidiomycota</taxon>
        <taxon>Agaricomycotina</taxon>
        <taxon>Agaricomycetes</taxon>
        <taxon>Agaricomycetidae</taxon>
        <taxon>Agaricales</taxon>
        <taxon>Agaricineae</taxon>
        <taxon>Psathyrellaceae</taxon>
        <taxon>Coprinellus</taxon>
    </lineage>
</organism>
<evidence type="ECO:0000313" key="2">
    <source>
        <dbReference type="EMBL" id="TEB18828.1"/>
    </source>
</evidence>
<proteinExistence type="predicted"/>
<comment type="caution">
    <text evidence="2">The sequence shown here is derived from an EMBL/GenBank/DDBJ whole genome shotgun (WGS) entry which is preliminary data.</text>
</comment>
<gene>
    <name evidence="2" type="ORF">FA13DRAFT_1719433</name>
</gene>
<evidence type="ECO:0000256" key="1">
    <source>
        <dbReference type="SAM" id="MobiDB-lite"/>
    </source>
</evidence>
<evidence type="ECO:0000313" key="3">
    <source>
        <dbReference type="Proteomes" id="UP000298030"/>
    </source>
</evidence>
<name>A0A4Y7SBD9_COPMI</name>
<feature type="compositionally biased region" description="Basic residues" evidence="1">
    <location>
        <begin position="25"/>
        <end position="35"/>
    </location>
</feature>
<protein>
    <submittedName>
        <fullName evidence="2">Uncharacterized protein</fullName>
    </submittedName>
</protein>
<reference evidence="2 3" key="1">
    <citation type="journal article" date="2019" name="Nat. Ecol. Evol.">
        <title>Megaphylogeny resolves global patterns of mushroom evolution.</title>
        <authorList>
            <person name="Varga T."/>
            <person name="Krizsan K."/>
            <person name="Foldi C."/>
            <person name="Dima B."/>
            <person name="Sanchez-Garcia M."/>
            <person name="Sanchez-Ramirez S."/>
            <person name="Szollosi G.J."/>
            <person name="Szarkandi J.G."/>
            <person name="Papp V."/>
            <person name="Albert L."/>
            <person name="Andreopoulos W."/>
            <person name="Angelini C."/>
            <person name="Antonin V."/>
            <person name="Barry K.W."/>
            <person name="Bougher N.L."/>
            <person name="Buchanan P."/>
            <person name="Buyck B."/>
            <person name="Bense V."/>
            <person name="Catcheside P."/>
            <person name="Chovatia M."/>
            <person name="Cooper J."/>
            <person name="Damon W."/>
            <person name="Desjardin D."/>
            <person name="Finy P."/>
            <person name="Geml J."/>
            <person name="Haridas S."/>
            <person name="Hughes K."/>
            <person name="Justo A."/>
            <person name="Karasinski D."/>
            <person name="Kautmanova I."/>
            <person name="Kiss B."/>
            <person name="Kocsube S."/>
            <person name="Kotiranta H."/>
            <person name="LaButti K.M."/>
            <person name="Lechner B.E."/>
            <person name="Liimatainen K."/>
            <person name="Lipzen A."/>
            <person name="Lukacs Z."/>
            <person name="Mihaltcheva S."/>
            <person name="Morgado L.N."/>
            <person name="Niskanen T."/>
            <person name="Noordeloos M.E."/>
            <person name="Ohm R.A."/>
            <person name="Ortiz-Santana B."/>
            <person name="Ovrebo C."/>
            <person name="Racz N."/>
            <person name="Riley R."/>
            <person name="Savchenko A."/>
            <person name="Shiryaev A."/>
            <person name="Soop K."/>
            <person name="Spirin V."/>
            <person name="Szebenyi C."/>
            <person name="Tomsovsky M."/>
            <person name="Tulloss R.E."/>
            <person name="Uehling J."/>
            <person name="Grigoriev I.V."/>
            <person name="Vagvolgyi C."/>
            <person name="Papp T."/>
            <person name="Martin F.M."/>
            <person name="Miettinen O."/>
            <person name="Hibbett D.S."/>
            <person name="Nagy L.G."/>
        </authorList>
    </citation>
    <scope>NUCLEOTIDE SEQUENCE [LARGE SCALE GENOMIC DNA]</scope>
    <source>
        <strain evidence="2 3">FP101781</strain>
    </source>
</reference>
<feature type="region of interest" description="Disordered" evidence="1">
    <location>
        <begin position="1"/>
        <end position="89"/>
    </location>
</feature>
<keyword evidence="3" id="KW-1185">Reference proteome</keyword>
<dbReference type="EMBL" id="QPFP01000223">
    <property type="protein sequence ID" value="TEB18828.1"/>
    <property type="molecule type" value="Genomic_DNA"/>
</dbReference>
<feature type="compositionally biased region" description="Basic and acidic residues" evidence="1">
    <location>
        <begin position="48"/>
        <end position="89"/>
    </location>
</feature>
<sequence length="160" mass="18200">MPASRSNATAKAAREDERATPTTQRNRRTLSRRKASGSAKSAEGEVEMGIRDESEQQERERKKAAAAEARAAKREAEKQARKERLRKQAEEDLEAAYEKYKPRRVMYVKNGAGPMYKTNFKKAYVRDQDNTCWVVGKLQGKKGDVACEYKYSKGAREYGN</sequence>
<dbReference type="AlphaFoldDB" id="A0A4Y7SBD9"/>
<accession>A0A4Y7SBD9</accession>